<evidence type="ECO:0000259" key="6">
    <source>
        <dbReference type="PROSITE" id="PS50157"/>
    </source>
</evidence>
<gene>
    <name evidence="7" type="ORF">ECRASSUSDP1_LOCUS12596</name>
</gene>
<dbReference type="PANTHER" id="PTHR14003">
    <property type="entry name" value="TRANSCRIPTIONAL REPRESSOR PROTEIN YY"/>
    <property type="match status" value="1"/>
</dbReference>
<feature type="domain" description="C2H2-type" evidence="6">
    <location>
        <begin position="232"/>
        <end position="262"/>
    </location>
</feature>
<dbReference type="PROSITE" id="PS50157">
    <property type="entry name" value="ZINC_FINGER_C2H2_2"/>
    <property type="match status" value="2"/>
</dbReference>
<protein>
    <recommendedName>
        <fullName evidence="6">C2H2-type domain-containing protein</fullName>
    </recommendedName>
</protein>
<name>A0AAD1XGJ6_EUPCR</name>
<sequence>MSTQTNFLDLNSQKNFRRNYDFNMNSVPFKASCQQLPTLNTVSHSLVPITTLDWKYSNSAQQSIQNLYTHSEPYLIEFPMQSYYACQALEEIATTGEKQSTPRSHGSTVILPLPEHTNLREKRSFRAPVPADTSTWIKDLAIPEARSNNTRDISKALNYMSPKQMKASNKSSTKKYSCSRSFCLCDMTRSQASLAKKVLTPNNMRFFKELSHYYYEIKQEISSFSGNPFPKYVCKHKGSCNKEFERTWNLLDHCRTHFGVKPYSCDVCGRKFTQKGNRNKHMLKHNNCS</sequence>
<dbReference type="SMART" id="SM00355">
    <property type="entry name" value="ZnF_C2H2"/>
    <property type="match status" value="2"/>
</dbReference>
<evidence type="ECO:0000256" key="4">
    <source>
        <dbReference type="ARBA" id="ARBA00022833"/>
    </source>
</evidence>
<evidence type="ECO:0000313" key="7">
    <source>
        <dbReference type="EMBL" id="CAI2371276.1"/>
    </source>
</evidence>
<dbReference type="GO" id="GO:0005667">
    <property type="term" value="C:transcription regulator complex"/>
    <property type="evidence" value="ECO:0007669"/>
    <property type="project" value="TreeGrafter"/>
</dbReference>
<dbReference type="Proteomes" id="UP001295684">
    <property type="component" value="Unassembled WGS sequence"/>
</dbReference>
<accession>A0AAD1XGJ6</accession>
<dbReference type="GO" id="GO:0031519">
    <property type="term" value="C:PcG protein complex"/>
    <property type="evidence" value="ECO:0007669"/>
    <property type="project" value="TreeGrafter"/>
</dbReference>
<evidence type="ECO:0000256" key="2">
    <source>
        <dbReference type="ARBA" id="ARBA00022737"/>
    </source>
</evidence>
<dbReference type="PROSITE" id="PS00028">
    <property type="entry name" value="ZINC_FINGER_C2H2_1"/>
    <property type="match status" value="1"/>
</dbReference>
<dbReference type="GO" id="GO:0000785">
    <property type="term" value="C:chromatin"/>
    <property type="evidence" value="ECO:0007669"/>
    <property type="project" value="TreeGrafter"/>
</dbReference>
<proteinExistence type="predicted"/>
<dbReference type="InterPro" id="IPR036236">
    <property type="entry name" value="Znf_C2H2_sf"/>
</dbReference>
<dbReference type="PANTHER" id="PTHR14003:SF19">
    <property type="entry name" value="YY2 TRANSCRIPTION FACTOR"/>
    <property type="match status" value="1"/>
</dbReference>
<comment type="caution">
    <text evidence="7">The sequence shown here is derived from an EMBL/GenBank/DDBJ whole genome shotgun (WGS) entry which is preliminary data.</text>
</comment>
<keyword evidence="8" id="KW-1185">Reference proteome</keyword>
<dbReference type="GO" id="GO:0000978">
    <property type="term" value="F:RNA polymerase II cis-regulatory region sequence-specific DNA binding"/>
    <property type="evidence" value="ECO:0007669"/>
    <property type="project" value="TreeGrafter"/>
</dbReference>
<keyword evidence="1" id="KW-0479">Metal-binding</keyword>
<dbReference type="EMBL" id="CAMPGE010012505">
    <property type="protein sequence ID" value="CAI2371276.1"/>
    <property type="molecule type" value="Genomic_DNA"/>
</dbReference>
<dbReference type="FunFam" id="3.30.160.60:FF:000303">
    <property type="entry name" value="Zinc finger protein 41"/>
    <property type="match status" value="1"/>
</dbReference>
<reference evidence="7" key="1">
    <citation type="submission" date="2023-07" db="EMBL/GenBank/DDBJ databases">
        <authorList>
            <consortium name="AG Swart"/>
            <person name="Singh M."/>
            <person name="Singh A."/>
            <person name="Seah K."/>
            <person name="Emmerich C."/>
        </authorList>
    </citation>
    <scope>NUCLEOTIDE SEQUENCE</scope>
    <source>
        <strain evidence="7">DP1</strain>
    </source>
</reference>
<evidence type="ECO:0000313" key="8">
    <source>
        <dbReference type="Proteomes" id="UP001295684"/>
    </source>
</evidence>
<evidence type="ECO:0000256" key="5">
    <source>
        <dbReference type="PROSITE-ProRule" id="PRU00042"/>
    </source>
</evidence>
<feature type="domain" description="C2H2-type" evidence="6">
    <location>
        <begin position="263"/>
        <end position="289"/>
    </location>
</feature>
<keyword evidence="3 5" id="KW-0863">Zinc-finger</keyword>
<dbReference type="GO" id="GO:0008270">
    <property type="term" value="F:zinc ion binding"/>
    <property type="evidence" value="ECO:0007669"/>
    <property type="project" value="UniProtKB-KW"/>
</dbReference>
<evidence type="ECO:0000256" key="3">
    <source>
        <dbReference type="ARBA" id="ARBA00022771"/>
    </source>
</evidence>
<dbReference type="InterPro" id="IPR013087">
    <property type="entry name" value="Znf_C2H2_type"/>
</dbReference>
<keyword evidence="4" id="KW-0862">Zinc</keyword>
<dbReference type="GO" id="GO:0000981">
    <property type="term" value="F:DNA-binding transcription factor activity, RNA polymerase II-specific"/>
    <property type="evidence" value="ECO:0007669"/>
    <property type="project" value="TreeGrafter"/>
</dbReference>
<evidence type="ECO:0000256" key="1">
    <source>
        <dbReference type="ARBA" id="ARBA00022723"/>
    </source>
</evidence>
<organism evidence="7 8">
    <name type="scientific">Euplotes crassus</name>
    <dbReference type="NCBI Taxonomy" id="5936"/>
    <lineage>
        <taxon>Eukaryota</taxon>
        <taxon>Sar</taxon>
        <taxon>Alveolata</taxon>
        <taxon>Ciliophora</taxon>
        <taxon>Intramacronucleata</taxon>
        <taxon>Spirotrichea</taxon>
        <taxon>Hypotrichia</taxon>
        <taxon>Euplotida</taxon>
        <taxon>Euplotidae</taxon>
        <taxon>Moneuplotes</taxon>
    </lineage>
</organism>
<dbReference type="SUPFAM" id="SSF57667">
    <property type="entry name" value="beta-beta-alpha zinc fingers"/>
    <property type="match status" value="1"/>
</dbReference>
<dbReference type="Gene3D" id="3.30.160.60">
    <property type="entry name" value="Classic Zinc Finger"/>
    <property type="match status" value="2"/>
</dbReference>
<dbReference type="AlphaFoldDB" id="A0AAD1XGJ6"/>
<keyword evidence="2" id="KW-0677">Repeat</keyword>